<proteinExistence type="predicted"/>
<dbReference type="EMBL" id="CM037616">
    <property type="protein sequence ID" value="KAH7992676.1"/>
    <property type="molecule type" value="Genomic_DNA"/>
</dbReference>
<dbReference type="Proteomes" id="UP000827872">
    <property type="component" value="Linkage Group LG03"/>
</dbReference>
<keyword evidence="2" id="KW-1185">Reference proteome</keyword>
<name>A0ACB8EJP6_9SAUR</name>
<gene>
    <name evidence="1" type="ORF">K3G42_026016</name>
</gene>
<evidence type="ECO:0000313" key="1">
    <source>
        <dbReference type="EMBL" id="KAH7992676.1"/>
    </source>
</evidence>
<reference evidence="1" key="1">
    <citation type="submission" date="2021-08" db="EMBL/GenBank/DDBJ databases">
        <title>The first chromosome-level gecko genome reveals the dynamic sex chromosomes of Neotropical dwarf geckos (Sphaerodactylidae: Sphaerodactylus).</title>
        <authorList>
            <person name="Pinto B.J."/>
            <person name="Keating S.E."/>
            <person name="Gamble T."/>
        </authorList>
    </citation>
    <scope>NUCLEOTIDE SEQUENCE</scope>
    <source>
        <strain evidence="1">TG3544</strain>
    </source>
</reference>
<sequence length="108" mass="11861">MGLTPCTVGENNSTSSPLMLLSVPFSKSIIALMRHYLVNWGTSNMCLVNWLIDTCKTVSAVEIQAIYLLTTPHRMYHNFSSKIQEALGSILSSTKGTTMKSKLLKAPP</sequence>
<accession>A0ACB8EJP6</accession>
<protein>
    <submittedName>
        <fullName evidence="1">Uncharacterized protein</fullName>
    </submittedName>
</protein>
<organism evidence="1 2">
    <name type="scientific">Sphaerodactylus townsendi</name>
    <dbReference type="NCBI Taxonomy" id="933632"/>
    <lineage>
        <taxon>Eukaryota</taxon>
        <taxon>Metazoa</taxon>
        <taxon>Chordata</taxon>
        <taxon>Craniata</taxon>
        <taxon>Vertebrata</taxon>
        <taxon>Euteleostomi</taxon>
        <taxon>Lepidosauria</taxon>
        <taxon>Squamata</taxon>
        <taxon>Bifurcata</taxon>
        <taxon>Gekkota</taxon>
        <taxon>Sphaerodactylidae</taxon>
        <taxon>Sphaerodactylus</taxon>
    </lineage>
</organism>
<comment type="caution">
    <text evidence="1">The sequence shown here is derived from an EMBL/GenBank/DDBJ whole genome shotgun (WGS) entry which is preliminary data.</text>
</comment>
<evidence type="ECO:0000313" key="2">
    <source>
        <dbReference type="Proteomes" id="UP000827872"/>
    </source>
</evidence>